<reference evidence="1 2" key="1">
    <citation type="submission" date="2017-05" db="EMBL/GenBank/DDBJ databases">
        <authorList>
            <person name="Varghese N."/>
            <person name="Submissions S."/>
        </authorList>
    </citation>
    <scope>NUCLEOTIDE SEQUENCE [LARGE SCALE GENOMIC DNA]</scope>
    <source>
        <strain evidence="1 2">DSM 46834</strain>
    </source>
</reference>
<dbReference type="RefSeq" id="WP_142459602.1">
    <property type="nucleotide sequence ID" value="NZ_FXTJ01000006.1"/>
</dbReference>
<dbReference type="AlphaFoldDB" id="A0A521F1N0"/>
<evidence type="ECO:0000313" key="2">
    <source>
        <dbReference type="Proteomes" id="UP000317484"/>
    </source>
</evidence>
<accession>A0A521F1N0</accession>
<protein>
    <submittedName>
        <fullName evidence="1">Uncharacterized protein, contains GYD domain</fullName>
    </submittedName>
</protein>
<dbReference type="InterPro" id="IPR014845">
    <property type="entry name" value="GYD/TTHA1554"/>
</dbReference>
<organism evidence="1 2">
    <name type="scientific">Geodermatophilus aquaeductus</name>
    <dbReference type="NCBI Taxonomy" id="1564161"/>
    <lineage>
        <taxon>Bacteria</taxon>
        <taxon>Bacillati</taxon>
        <taxon>Actinomycetota</taxon>
        <taxon>Actinomycetes</taxon>
        <taxon>Geodermatophilales</taxon>
        <taxon>Geodermatophilaceae</taxon>
        <taxon>Geodermatophilus</taxon>
    </lineage>
</organism>
<sequence length="108" mass="11259">MPRYMIIAEYTAEGARGLMSAGGSARRTVVEKMVTGLGGRVEAFDFGFGGDDVYVTVELPDDESAAAAALTVSGSGAVRARTAVLLTPEQLDRVAQLHPDYVPPGKTG</sequence>
<dbReference type="Proteomes" id="UP000317484">
    <property type="component" value="Unassembled WGS sequence"/>
</dbReference>
<evidence type="ECO:0000313" key="1">
    <source>
        <dbReference type="EMBL" id="SMO89976.1"/>
    </source>
</evidence>
<dbReference type="EMBL" id="FXTJ01000006">
    <property type="protein sequence ID" value="SMO89976.1"/>
    <property type="molecule type" value="Genomic_DNA"/>
</dbReference>
<proteinExistence type="predicted"/>
<dbReference type="Pfam" id="PF08734">
    <property type="entry name" value="GYD"/>
    <property type="match status" value="1"/>
</dbReference>
<keyword evidence="2" id="KW-1185">Reference proteome</keyword>
<name>A0A521F1N0_9ACTN</name>
<gene>
    <name evidence="1" type="ORF">SAMN06273567_106268</name>
</gene>